<dbReference type="EMBL" id="CP004374">
    <property type="protein sequence ID" value="AGM28135.1"/>
    <property type="molecule type" value="Genomic_DNA"/>
</dbReference>
<dbReference type="KEGG" id="mabb:MASS_1533"/>
<evidence type="ECO:0000313" key="2">
    <source>
        <dbReference type="Proteomes" id="UP000013961"/>
    </source>
</evidence>
<dbReference type="AlphaFoldDB" id="A0AB33A8J3"/>
<dbReference type="Proteomes" id="UP000013961">
    <property type="component" value="Chromosome"/>
</dbReference>
<gene>
    <name evidence="1" type="ORF">MASS_1533</name>
</gene>
<proteinExistence type="predicted"/>
<name>A0AB33A8J3_9MYCO</name>
<accession>A0AB33A8J3</accession>
<sequence>MSVHQLKMQIEKPSQSIIYVDPAMARRVLAKNTRNRPISETHVKRLMDEMRSGRWQYNGEAIKWSVDDVLLDGQHRLTALSRMPDDFPALPFLVVRGLPTASQDTMDQGRTRSAGDQLNIDGLIRNADSKVIAGAIRVYIDWQGGGLFRDRASNRVSNPMVIEWAQNHPIEISIMTAILGTEMRRVKARPSLTLAVLLHFHLIDGEAAREFCAGLYTGVGLSAGNPILALRDRLDRISTQGFKSTDRDTIGLFVLAWNAWRNDRKLTKFQRPAGGSWTRDTFPEAV</sequence>
<reference evidence="1 2" key="1">
    <citation type="journal article" date="2013" name="Genome Announc.">
        <title>Complete Genome Sequence of Mycobacterium massiliense Clinical Strain Asan 50594, Belonging to the Type II Genotype.</title>
        <authorList>
            <person name="Kim B.J."/>
            <person name="Kim B.R."/>
            <person name="Hong S.H."/>
            <person name="Seok S.H."/>
            <person name="Kook Y.H."/>
            <person name="Kim B.J."/>
        </authorList>
    </citation>
    <scope>NUCLEOTIDE SEQUENCE [LARGE SCALE GENOMIC DNA]</scope>
    <source>
        <strain evidence="1 2">50594</strain>
    </source>
</reference>
<evidence type="ECO:0000313" key="1">
    <source>
        <dbReference type="EMBL" id="AGM28135.1"/>
    </source>
</evidence>
<organism evidence="1 2">
    <name type="scientific">Mycobacteroides abscessus subsp. bolletii 50594</name>
    <dbReference type="NCBI Taxonomy" id="1303024"/>
    <lineage>
        <taxon>Bacteria</taxon>
        <taxon>Bacillati</taxon>
        <taxon>Actinomycetota</taxon>
        <taxon>Actinomycetes</taxon>
        <taxon>Mycobacteriales</taxon>
        <taxon>Mycobacteriaceae</taxon>
        <taxon>Mycobacteroides</taxon>
        <taxon>Mycobacteroides abscessus</taxon>
    </lineage>
</organism>
<evidence type="ECO:0008006" key="3">
    <source>
        <dbReference type="Google" id="ProtNLM"/>
    </source>
</evidence>
<protein>
    <recommendedName>
        <fullName evidence="3">DGQHR domain-containing protein</fullName>
    </recommendedName>
</protein>